<dbReference type="GO" id="GO:0052381">
    <property type="term" value="F:tRNA dimethylallyltransferase activity"/>
    <property type="evidence" value="ECO:0007669"/>
    <property type="project" value="UniProtKB-UniRule"/>
</dbReference>
<dbReference type="EMBL" id="AZHX01000317">
    <property type="protein sequence ID" value="ETX08023.1"/>
    <property type="molecule type" value="Genomic_DNA"/>
</dbReference>
<evidence type="ECO:0000256" key="9">
    <source>
        <dbReference type="ARBA" id="ARBA00049563"/>
    </source>
</evidence>
<dbReference type="PANTHER" id="PTHR11088">
    <property type="entry name" value="TRNA DIMETHYLALLYLTRANSFERASE"/>
    <property type="match status" value="1"/>
</dbReference>
<comment type="function">
    <text evidence="2 10 12">Catalyzes the transfer of a dimethylallyl group onto the adenine at position 37 in tRNAs that read codons beginning with uridine, leading to the formation of N6-(dimethylallyl)adenosine (i(6)A).</text>
</comment>
<dbReference type="Pfam" id="PF01715">
    <property type="entry name" value="IPPT"/>
    <property type="match status" value="1"/>
</dbReference>
<dbReference type="PATRIC" id="fig|1429439.4.peg.1335"/>
<keyword evidence="4 10" id="KW-0808">Transferase</keyword>
<dbReference type="InterPro" id="IPR039657">
    <property type="entry name" value="Dimethylallyltransferase"/>
</dbReference>
<keyword evidence="5 10" id="KW-0819">tRNA processing</keyword>
<evidence type="ECO:0000256" key="10">
    <source>
        <dbReference type="HAMAP-Rule" id="MF_00185"/>
    </source>
</evidence>
<evidence type="ECO:0000256" key="7">
    <source>
        <dbReference type="ARBA" id="ARBA00022840"/>
    </source>
</evidence>
<feature type="site" description="Interaction with substrate tRNA" evidence="10">
    <location>
        <position position="123"/>
    </location>
</feature>
<keyword evidence="6 10" id="KW-0547">Nucleotide-binding</keyword>
<evidence type="ECO:0000256" key="1">
    <source>
        <dbReference type="ARBA" id="ARBA00001946"/>
    </source>
</evidence>
<dbReference type="HOGENOM" id="CLU_032616_0_1_7"/>
<sequence>MTEPLTILVGPTAVGKTAISIPVAQALQAEILNVDSRQLYRHMQIGTAKPALAEQAQVRHHLLDLLAPDQTINAAAFVRAAEQALEDVRNRGKHPLIVAGSGLYLQALLYGLMPAPAAHAPLREVLRVYADRHGTPALHCWLQRLDAEAAADYHAHDRVRIVRALEVIFLTGVPFSTHRHCHRQQGPRYPYVAVGLTRCRPELYARIAARTEAMLAEGWLAEVKDLLSRGYDRSSHPMNSLGYRELLAYLEGQCSWPETVQAIVKATRQLAKRQLTWFRKLPHITWLNLSGLEEPVAVAQILEQVQRTALEPGFMTSHRGHLSSEDVAPQDRV</sequence>
<proteinExistence type="inferred from homology"/>
<organism evidence="14 15">
    <name type="scientific">Candidatus Entotheonella gemina</name>
    <dbReference type="NCBI Taxonomy" id="1429439"/>
    <lineage>
        <taxon>Bacteria</taxon>
        <taxon>Pseudomonadati</taxon>
        <taxon>Nitrospinota/Tectimicrobiota group</taxon>
        <taxon>Candidatus Tectimicrobiota</taxon>
        <taxon>Candidatus Entotheonellia</taxon>
        <taxon>Candidatus Entotheonellales</taxon>
        <taxon>Candidatus Entotheonellaceae</taxon>
        <taxon>Candidatus Entotheonella</taxon>
    </lineage>
</organism>
<dbReference type="InterPro" id="IPR027417">
    <property type="entry name" value="P-loop_NTPase"/>
</dbReference>
<feature type="binding site" evidence="10">
    <location>
        <begin position="12"/>
        <end position="17"/>
    </location>
    <ligand>
        <name>substrate</name>
    </ligand>
</feature>
<reference evidence="14 15" key="1">
    <citation type="journal article" date="2014" name="Nature">
        <title>An environmental bacterial taxon with a large and distinct metabolic repertoire.</title>
        <authorList>
            <person name="Wilson M.C."/>
            <person name="Mori T."/>
            <person name="Ruckert C."/>
            <person name="Uria A.R."/>
            <person name="Helf M.J."/>
            <person name="Takada K."/>
            <person name="Gernert C."/>
            <person name="Steffens U.A."/>
            <person name="Heycke N."/>
            <person name="Schmitt S."/>
            <person name="Rinke C."/>
            <person name="Helfrich E.J."/>
            <person name="Brachmann A.O."/>
            <person name="Gurgui C."/>
            <person name="Wakimoto T."/>
            <person name="Kracht M."/>
            <person name="Crusemann M."/>
            <person name="Hentschel U."/>
            <person name="Abe I."/>
            <person name="Matsunaga S."/>
            <person name="Kalinowski J."/>
            <person name="Takeyama H."/>
            <person name="Piel J."/>
        </authorList>
    </citation>
    <scope>NUCLEOTIDE SEQUENCE [LARGE SCALE GENOMIC DNA]</scope>
    <source>
        <strain evidence="15">TSY2</strain>
    </source>
</reference>
<evidence type="ECO:0000256" key="13">
    <source>
        <dbReference type="RuleBase" id="RU003785"/>
    </source>
</evidence>
<feature type="site" description="Interaction with substrate tRNA" evidence="10">
    <location>
        <position position="101"/>
    </location>
</feature>
<dbReference type="Gene3D" id="1.10.20.140">
    <property type="match status" value="1"/>
</dbReference>
<accession>W4MCU5</accession>
<dbReference type="InterPro" id="IPR018022">
    <property type="entry name" value="IPT"/>
</dbReference>
<evidence type="ECO:0000256" key="6">
    <source>
        <dbReference type="ARBA" id="ARBA00022741"/>
    </source>
</evidence>
<protein>
    <recommendedName>
        <fullName evidence="10">tRNA dimethylallyltransferase</fullName>
        <ecNumber evidence="10">2.5.1.75</ecNumber>
    </recommendedName>
    <alternativeName>
        <fullName evidence="10">Dimethylallyl diphosphate:tRNA dimethylallyltransferase</fullName>
        <shortName evidence="10">DMAPP:tRNA dimethylallyltransferase</shortName>
        <shortName evidence="10">DMATase</shortName>
    </alternativeName>
    <alternativeName>
        <fullName evidence="10">Isopentenyl-diphosphate:tRNA isopentenyltransferase</fullName>
        <shortName evidence="10">IPP transferase</shortName>
        <shortName evidence="10">IPPT</shortName>
        <shortName evidence="10">IPTase</shortName>
    </alternativeName>
</protein>
<evidence type="ECO:0000256" key="11">
    <source>
        <dbReference type="RuleBase" id="RU003783"/>
    </source>
</evidence>
<evidence type="ECO:0000256" key="2">
    <source>
        <dbReference type="ARBA" id="ARBA00003213"/>
    </source>
</evidence>
<comment type="cofactor">
    <cofactor evidence="1 10">
        <name>Mg(2+)</name>
        <dbReference type="ChEBI" id="CHEBI:18420"/>
    </cofactor>
</comment>
<keyword evidence="7 10" id="KW-0067">ATP-binding</keyword>
<dbReference type="NCBIfam" id="TIGR00174">
    <property type="entry name" value="miaA"/>
    <property type="match status" value="1"/>
</dbReference>
<dbReference type="SUPFAM" id="SSF52540">
    <property type="entry name" value="P-loop containing nucleoside triphosphate hydrolases"/>
    <property type="match status" value="2"/>
</dbReference>
<feature type="region of interest" description="Interaction with substrate tRNA" evidence="10">
    <location>
        <begin position="35"/>
        <end position="38"/>
    </location>
</feature>
<keyword evidence="15" id="KW-1185">Reference proteome</keyword>
<evidence type="ECO:0000256" key="4">
    <source>
        <dbReference type="ARBA" id="ARBA00022679"/>
    </source>
</evidence>
<comment type="catalytic activity">
    <reaction evidence="9 10 11">
        <text>adenosine(37) in tRNA + dimethylallyl diphosphate = N(6)-dimethylallyladenosine(37) in tRNA + diphosphate</text>
        <dbReference type="Rhea" id="RHEA:26482"/>
        <dbReference type="Rhea" id="RHEA-COMP:10162"/>
        <dbReference type="Rhea" id="RHEA-COMP:10375"/>
        <dbReference type="ChEBI" id="CHEBI:33019"/>
        <dbReference type="ChEBI" id="CHEBI:57623"/>
        <dbReference type="ChEBI" id="CHEBI:74411"/>
        <dbReference type="ChEBI" id="CHEBI:74415"/>
        <dbReference type="EC" id="2.5.1.75"/>
    </reaction>
</comment>
<comment type="similarity">
    <text evidence="3 10 13">Belongs to the IPP transferase family.</text>
</comment>
<evidence type="ECO:0000313" key="15">
    <source>
        <dbReference type="Proteomes" id="UP000019140"/>
    </source>
</evidence>
<comment type="subunit">
    <text evidence="10">Monomer.</text>
</comment>
<dbReference type="HAMAP" id="MF_00185">
    <property type="entry name" value="IPP_trans"/>
    <property type="match status" value="1"/>
</dbReference>
<dbReference type="EC" id="2.5.1.75" evidence="10"/>
<evidence type="ECO:0000256" key="8">
    <source>
        <dbReference type="ARBA" id="ARBA00022842"/>
    </source>
</evidence>
<dbReference type="GO" id="GO:0005524">
    <property type="term" value="F:ATP binding"/>
    <property type="evidence" value="ECO:0007669"/>
    <property type="project" value="UniProtKB-UniRule"/>
</dbReference>
<evidence type="ECO:0000256" key="3">
    <source>
        <dbReference type="ARBA" id="ARBA00005842"/>
    </source>
</evidence>
<evidence type="ECO:0000256" key="5">
    <source>
        <dbReference type="ARBA" id="ARBA00022694"/>
    </source>
</evidence>
<evidence type="ECO:0000256" key="12">
    <source>
        <dbReference type="RuleBase" id="RU003784"/>
    </source>
</evidence>
<feature type="binding site" evidence="10">
    <location>
        <begin position="10"/>
        <end position="17"/>
    </location>
    <ligand>
        <name>ATP</name>
        <dbReference type="ChEBI" id="CHEBI:30616"/>
    </ligand>
</feature>
<dbReference type="AlphaFoldDB" id="W4MCU5"/>
<gene>
    <name evidence="10" type="primary">miaA</name>
    <name evidence="14" type="ORF">ETSY2_07790</name>
</gene>
<comment type="caution">
    <text evidence="10">Lacks conserved residue(s) required for the propagation of feature annotation.</text>
</comment>
<evidence type="ECO:0000313" key="14">
    <source>
        <dbReference type="EMBL" id="ETX08023.1"/>
    </source>
</evidence>
<name>W4MCU5_9BACT</name>
<dbReference type="Proteomes" id="UP000019140">
    <property type="component" value="Unassembled WGS sequence"/>
</dbReference>
<dbReference type="GO" id="GO:0006400">
    <property type="term" value="P:tRNA modification"/>
    <property type="evidence" value="ECO:0007669"/>
    <property type="project" value="TreeGrafter"/>
</dbReference>
<keyword evidence="8 10" id="KW-0460">Magnesium</keyword>
<comment type="caution">
    <text evidence="14">The sequence shown here is derived from an EMBL/GenBank/DDBJ whole genome shotgun (WGS) entry which is preliminary data.</text>
</comment>
<dbReference type="Gene3D" id="3.40.50.300">
    <property type="entry name" value="P-loop containing nucleotide triphosphate hydrolases"/>
    <property type="match status" value="1"/>
</dbReference>
<dbReference type="PANTHER" id="PTHR11088:SF60">
    <property type="entry name" value="TRNA DIMETHYLALLYLTRANSFERASE"/>
    <property type="match status" value="1"/>
</dbReference>